<feature type="region of interest" description="Disordered" evidence="1">
    <location>
        <begin position="45"/>
        <end position="66"/>
    </location>
</feature>
<proteinExistence type="predicted"/>
<evidence type="ECO:0000313" key="3">
    <source>
        <dbReference type="EMBL" id="SEG75063.1"/>
    </source>
</evidence>
<keyword evidence="2" id="KW-0732">Signal</keyword>
<feature type="region of interest" description="Disordered" evidence="1">
    <location>
        <begin position="662"/>
        <end position="725"/>
    </location>
</feature>
<feature type="compositionally biased region" description="Polar residues" evidence="1">
    <location>
        <begin position="281"/>
        <end position="297"/>
    </location>
</feature>
<dbReference type="EMBL" id="FNVT01000004">
    <property type="protein sequence ID" value="SEG75063.1"/>
    <property type="molecule type" value="Genomic_DNA"/>
</dbReference>
<evidence type="ECO:0008006" key="5">
    <source>
        <dbReference type="Google" id="ProtNLM"/>
    </source>
</evidence>
<feature type="region of interest" description="Disordered" evidence="1">
    <location>
        <begin position="388"/>
        <end position="425"/>
    </location>
</feature>
<feature type="compositionally biased region" description="Gly residues" evidence="1">
    <location>
        <begin position="404"/>
        <end position="414"/>
    </location>
</feature>
<dbReference type="Proteomes" id="UP000236732">
    <property type="component" value="Unassembled WGS sequence"/>
</dbReference>
<name>A0A1H6CQR7_9ACTN</name>
<protein>
    <recommendedName>
        <fullName evidence="5">Fibronectin type-III domain-containing protein</fullName>
    </recommendedName>
</protein>
<dbReference type="AlphaFoldDB" id="A0A1H6CQR7"/>
<evidence type="ECO:0000256" key="1">
    <source>
        <dbReference type="SAM" id="MobiDB-lite"/>
    </source>
</evidence>
<feature type="compositionally biased region" description="Basic and acidic residues" evidence="1">
    <location>
        <begin position="571"/>
        <end position="582"/>
    </location>
</feature>
<feature type="region of interest" description="Disordered" evidence="1">
    <location>
        <begin position="562"/>
        <end position="582"/>
    </location>
</feature>
<feature type="region of interest" description="Disordered" evidence="1">
    <location>
        <begin position="228"/>
        <end position="355"/>
    </location>
</feature>
<feature type="compositionally biased region" description="Polar residues" evidence="1">
    <location>
        <begin position="45"/>
        <end position="57"/>
    </location>
</feature>
<reference evidence="3 4" key="1">
    <citation type="submission" date="2016-10" db="EMBL/GenBank/DDBJ databases">
        <authorList>
            <person name="de Groot N.N."/>
        </authorList>
    </citation>
    <scope>NUCLEOTIDE SEQUENCE [LARGE SCALE GENOMIC DNA]</scope>
    <source>
        <strain evidence="3 4">CGMCC 4.7037</strain>
    </source>
</reference>
<gene>
    <name evidence="3" type="ORF">SAMN05444920_104240</name>
</gene>
<accession>A0A1H6CQR7</accession>
<organism evidence="3 4">
    <name type="scientific">Nonomuraea solani</name>
    <dbReference type="NCBI Taxonomy" id="1144553"/>
    <lineage>
        <taxon>Bacteria</taxon>
        <taxon>Bacillati</taxon>
        <taxon>Actinomycetota</taxon>
        <taxon>Actinomycetes</taxon>
        <taxon>Streptosporangiales</taxon>
        <taxon>Streptosporangiaceae</taxon>
        <taxon>Nonomuraea</taxon>
    </lineage>
</organism>
<feature type="signal peptide" evidence="2">
    <location>
        <begin position="1"/>
        <end position="31"/>
    </location>
</feature>
<feature type="chain" id="PRO_5009295155" description="Fibronectin type-III domain-containing protein" evidence="2">
    <location>
        <begin position="32"/>
        <end position="725"/>
    </location>
</feature>
<evidence type="ECO:0000313" key="4">
    <source>
        <dbReference type="Proteomes" id="UP000236732"/>
    </source>
</evidence>
<sequence length="725" mass="71397">MEGSVVTVVGRVMAAGIMVAASIALGEAAQAATVTGQAGFSTQARSLGQGDSSGQITSPSDGEVVSGSSVTVSARTGLMQLSMGLYVEGPSMPTQKVAGGGANKTISGTFDAGSAPNGTFTVTLKGEITGTRYDSRTFKLRRPAEAPGNVNASRQGTDKVLVTWSKGTEPDLQSYEVSNSQSGIVGRLSADSACAGSSCEAALSVPGKAAGQKVGFTVKAFRGDGDGGSIGSNDSAPAYVAFPAPPTAQPKKTAGTQQTPKSRDTKNVDALPTLPAKKRTLPSSRPTTTNRKQTTSRLPDIPDTDPSGNLPIPTADSGAEEQGENGGLVPADAKEGTDSAPVQSDGVKAQSSESPMGNIGQYGIYVAGGILLLLLGGHAGAWARRRALASGGGGGSAPAAPMVPGGGASGGGARTGHDFRGAHGFRADSGMRVGAGAQVSGGVQAGTGAVGGVGATGGADGVGGAGVLGGSGAAGGAGVLGSGAAGGAGMPGSGPGMLSSGVVGGAGVLGGTGAGGGRNGAKNFKGGVEAGQGDAGAALAATARRRPAVILAVAKTRVPEQTQAQPPLAADRVDGEVEEKAKVETPERLAPYGLSDRPRKEVPAVRAFEDDVREVVQEGAAPNALQGPARIALPSSAVTDVPAPSAPVAPINVRLEDRWDDYLPPSPRSMEDSGFWERPQPGAADFWAADDEGDGGAGGNGSSGNDKAMGNGRAYVGRRQQGSES</sequence>
<keyword evidence="4" id="KW-1185">Reference proteome</keyword>
<evidence type="ECO:0000256" key="2">
    <source>
        <dbReference type="SAM" id="SignalP"/>
    </source>
</evidence>